<protein>
    <submittedName>
        <fullName evidence="2">SppA protein</fullName>
    </submittedName>
</protein>
<name>Q0AG02_NITEC</name>
<dbReference type="eggNOG" id="COG0616">
    <property type="taxonomic scope" value="Bacteria"/>
</dbReference>
<dbReference type="GO" id="GO:0016020">
    <property type="term" value="C:membrane"/>
    <property type="evidence" value="ECO:0007669"/>
    <property type="project" value="InterPro"/>
</dbReference>
<dbReference type="AlphaFoldDB" id="Q0AG02"/>
<dbReference type="KEGG" id="net:Neut_1485"/>
<dbReference type="Gene3D" id="3.90.226.10">
    <property type="entry name" value="2-enoyl-CoA Hydratase, Chain A, domain 1"/>
    <property type="match status" value="1"/>
</dbReference>
<feature type="compositionally biased region" description="Basic and acidic residues" evidence="1">
    <location>
        <begin position="307"/>
        <end position="319"/>
    </location>
</feature>
<evidence type="ECO:0000313" key="2">
    <source>
        <dbReference type="EMBL" id="ABI59730.1"/>
    </source>
</evidence>
<dbReference type="STRING" id="335283.Neut_1485"/>
<sequence>MRIKMMITKEVLDKYEGDVVLYYGGINREGYKKISNVLESIPHEKIKICLVLVTYGGDPDAAYRIARALNHHFEKVEILIPDACKSAGTLVCIGAHKLIFGDRGELGPLDIQLSKPDEIFENMSGLNIIQAINALENQILVSFRNYLMDIRGGSGLTTKLAADIATKLADGFIAPIAAKIDPVTLGEHQRAVQIAFDYGRRLNKVTNSLASDSLIRLVSGYPSHGFVIDRKEASTLFKSVEKPDATTIELYKWALGLLPNVPYSENPIVCNFLEILEKEAEPIAEGANETETINESGIKTGSEGIDESSKYEGKSDKQNDSCSSQ</sequence>
<dbReference type="Pfam" id="PF01972">
    <property type="entry name" value="SDH_protease"/>
    <property type="match status" value="1"/>
</dbReference>
<feature type="region of interest" description="Disordered" evidence="1">
    <location>
        <begin position="283"/>
        <end position="325"/>
    </location>
</feature>
<proteinExistence type="predicted"/>
<accession>Q0AG02</accession>
<gene>
    <name evidence="2" type="ordered locus">Neut_1485</name>
</gene>
<organism evidence="2 3">
    <name type="scientific">Nitrosomonas eutropha (strain DSM 101675 / C91 / Nm57)</name>
    <dbReference type="NCBI Taxonomy" id="335283"/>
    <lineage>
        <taxon>Bacteria</taxon>
        <taxon>Pseudomonadati</taxon>
        <taxon>Pseudomonadota</taxon>
        <taxon>Betaproteobacteria</taxon>
        <taxon>Nitrosomonadales</taxon>
        <taxon>Nitrosomonadaceae</taxon>
        <taxon>Nitrosomonas</taxon>
    </lineage>
</organism>
<feature type="compositionally biased region" description="Polar residues" evidence="1">
    <location>
        <begin position="289"/>
        <end position="299"/>
    </location>
</feature>
<dbReference type="HOGENOM" id="CLU_067036_0_0_4"/>
<dbReference type="OrthoDB" id="1493005at2"/>
<dbReference type="Proteomes" id="UP000001966">
    <property type="component" value="Chromosome"/>
</dbReference>
<dbReference type="PANTHER" id="PTHR35984">
    <property type="entry name" value="PERIPLASMIC SERINE PROTEASE"/>
    <property type="match status" value="1"/>
</dbReference>
<evidence type="ECO:0000256" key="1">
    <source>
        <dbReference type="SAM" id="MobiDB-lite"/>
    </source>
</evidence>
<dbReference type="InterPro" id="IPR029045">
    <property type="entry name" value="ClpP/crotonase-like_dom_sf"/>
</dbReference>
<dbReference type="EMBL" id="CP000450">
    <property type="protein sequence ID" value="ABI59730.1"/>
    <property type="molecule type" value="Genomic_DNA"/>
</dbReference>
<dbReference type="SUPFAM" id="SSF52096">
    <property type="entry name" value="ClpP/crotonase"/>
    <property type="match status" value="1"/>
</dbReference>
<dbReference type="InterPro" id="IPR002825">
    <property type="entry name" value="Pept_S49_ser-pept_pro"/>
</dbReference>
<evidence type="ECO:0000313" key="3">
    <source>
        <dbReference type="Proteomes" id="UP000001966"/>
    </source>
</evidence>
<dbReference type="PANTHER" id="PTHR35984:SF1">
    <property type="entry name" value="PERIPLASMIC SERINE PROTEASE"/>
    <property type="match status" value="1"/>
</dbReference>
<reference evidence="2 3" key="1">
    <citation type="journal article" date="2007" name="Environ. Microbiol.">
        <title>Whole-genome analysis of the ammonia-oxidizing bacterium, Nitrosomonas eutropha C91: implications for niche adaptation.</title>
        <authorList>
            <person name="Stein L.Y."/>
            <person name="Arp D.J."/>
            <person name="Berube P.M."/>
            <person name="Chain P.S."/>
            <person name="Hauser L."/>
            <person name="Jetten M.S."/>
            <person name="Klotz M.G."/>
            <person name="Larimer F.W."/>
            <person name="Norton J.M."/>
            <person name="Op den Camp H.J.M."/>
            <person name="Shin M."/>
            <person name="Wei X."/>
        </authorList>
    </citation>
    <scope>NUCLEOTIDE SEQUENCE [LARGE SCALE GENOMIC DNA]</scope>
    <source>
        <strain evidence="3">DSM 101675 / C91 / Nm57</strain>
    </source>
</reference>